<dbReference type="AlphaFoldDB" id="L2F641"/>
<dbReference type="STRING" id="1230338.MOMA_08181"/>
<keyword evidence="3" id="KW-1185">Reference proteome</keyword>
<protein>
    <submittedName>
        <fullName evidence="2">Uncharacterized protein</fullName>
    </submittedName>
</protein>
<comment type="caution">
    <text evidence="2">The sequence shown here is derived from an EMBL/GenBank/DDBJ whole genome shotgun (WGS) entry which is preliminary data.</text>
</comment>
<reference evidence="2 3" key="1">
    <citation type="journal article" date="2013" name="Genome Announc.">
        <title>Genome Sequence of Moraxella macacae 0408225, a Novel Bacterial Species Isolated from a Cynomolgus Macaque with Epistaxis.</title>
        <authorList>
            <person name="Ladner J.T."/>
            <person name="Whitehouse C.A."/>
            <person name="Koroleva G.I."/>
            <person name="Palacios G.F."/>
        </authorList>
    </citation>
    <scope>NUCLEOTIDE SEQUENCE [LARGE SCALE GENOMIC DNA]</scope>
    <source>
        <strain evidence="2 3">0408225</strain>
    </source>
</reference>
<name>L2F641_9GAMM</name>
<evidence type="ECO:0000256" key="1">
    <source>
        <dbReference type="SAM" id="Phobius"/>
    </source>
</evidence>
<dbReference type="RefSeq" id="WP_009502082.1">
    <property type="nucleotide sequence ID" value="NZ_ANIN01000002.1"/>
</dbReference>
<accession>L2F641</accession>
<dbReference type="PATRIC" id="fig|1230338.3.peg.1748"/>
<feature type="transmembrane region" description="Helical" evidence="1">
    <location>
        <begin position="26"/>
        <end position="54"/>
    </location>
</feature>
<dbReference type="OrthoDB" id="9874679at2"/>
<gene>
    <name evidence="2" type="ORF">MOMA_08181</name>
</gene>
<evidence type="ECO:0000313" key="2">
    <source>
        <dbReference type="EMBL" id="ELA08524.1"/>
    </source>
</evidence>
<keyword evidence="1" id="KW-0472">Membrane</keyword>
<sequence>MNPMLQNRPDVGKTDKGKMINWLTNLALLLNFGAGALFVHWVVIAVFVIAHVVLRLAYIKLEHQAIANTSPNPVEGSNPPTGVRNVATVVAMFVIANVLYWLGFGIRYGVNMFFN</sequence>
<organism evidence="2 3">
    <name type="scientific">Moraxella macacae 0408225</name>
    <dbReference type="NCBI Taxonomy" id="1230338"/>
    <lineage>
        <taxon>Bacteria</taxon>
        <taxon>Pseudomonadati</taxon>
        <taxon>Pseudomonadota</taxon>
        <taxon>Gammaproteobacteria</taxon>
        <taxon>Moraxellales</taxon>
        <taxon>Moraxellaceae</taxon>
        <taxon>Moraxella</taxon>
    </lineage>
</organism>
<keyword evidence="1" id="KW-1133">Transmembrane helix</keyword>
<feature type="transmembrane region" description="Helical" evidence="1">
    <location>
        <begin position="86"/>
        <end position="110"/>
    </location>
</feature>
<dbReference type="Proteomes" id="UP000023795">
    <property type="component" value="Unassembled WGS sequence"/>
</dbReference>
<evidence type="ECO:0000313" key="3">
    <source>
        <dbReference type="Proteomes" id="UP000023795"/>
    </source>
</evidence>
<keyword evidence="1" id="KW-0812">Transmembrane</keyword>
<proteinExistence type="predicted"/>
<dbReference type="EMBL" id="ANIN01000002">
    <property type="protein sequence ID" value="ELA08524.1"/>
    <property type="molecule type" value="Genomic_DNA"/>
</dbReference>